<dbReference type="Gene3D" id="1.10.1330.10">
    <property type="entry name" value="Dockerin domain"/>
    <property type="match status" value="1"/>
</dbReference>
<sequence>MRILISILFISLCLPQDCEDCVNVWFDSYWGDQCCDVAWNQWGFDCDYMENEYGWDCTGCNCPHDENPTCGDEYCNGDENIENCSSDCTINGCNIYNQVDDCADGDCCPTTWIGDGYEDCEDPNNFGCDLSCYNNDGGDCSDCNIESGDINADCQINILDLVQIVNYILDDSYDEIGDINEDGELNILDLVQIVNYILEI</sequence>
<dbReference type="PROSITE" id="PS00018">
    <property type="entry name" value="EF_HAND_1"/>
    <property type="match status" value="1"/>
</dbReference>
<dbReference type="InterPro" id="IPR018247">
    <property type="entry name" value="EF_Hand_1_Ca_BS"/>
</dbReference>
<dbReference type="InterPro" id="IPR036439">
    <property type="entry name" value="Dockerin_dom_sf"/>
</dbReference>
<reference evidence="2" key="1">
    <citation type="submission" date="2018-05" db="EMBL/GenBank/DDBJ databases">
        <authorList>
            <person name="Lanie J.A."/>
            <person name="Ng W.-L."/>
            <person name="Kazmierczak K.M."/>
            <person name="Andrzejewski T.M."/>
            <person name="Davidsen T.M."/>
            <person name="Wayne K.J."/>
            <person name="Tettelin H."/>
            <person name="Glass J.I."/>
            <person name="Rusch D."/>
            <person name="Podicherti R."/>
            <person name="Tsui H.-C.T."/>
            <person name="Winkler M.E."/>
        </authorList>
    </citation>
    <scope>NUCLEOTIDE SEQUENCE</scope>
</reference>
<dbReference type="AlphaFoldDB" id="A0A382GC52"/>
<dbReference type="GO" id="GO:0004553">
    <property type="term" value="F:hydrolase activity, hydrolyzing O-glycosyl compounds"/>
    <property type="evidence" value="ECO:0007669"/>
    <property type="project" value="InterPro"/>
</dbReference>
<feature type="domain" description="Dockerin" evidence="1">
    <location>
        <begin position="143"/>
        <end position="200"/>
    </location>
</feature>
<protein>
    <recommendedName>
        <fullName evidence="1">Dockerin domain-containing protein</fullName>
    </recommendedName>
</protein>
<organism evidence="2">
    <name type="scientific">marine metagenome</name>
    <dbReference type="NCBI Taxonomy" id="408172"/>
    <lineage>
        <taxon>unclassified sequences</taxon>
        <taxon>metagenomes</taxon>
        <taxon>ecological metagenomes</taxon>
    </lineage>
</organism>
<evidence type="ECO:0000259" key="1">
    <source>
        <dbReference type="PROSITE" id="PS51766"/>
    </source>
</evidence>
<dbReference type="Pfam" id="PF00404">
    <property type="entry name" value="Dockerin_1"/>
    <property type="match status" value="1"/>
</dbReference>
<dbReference type="EMBL" id="UINC01054565">
    <property type="protein sequence ID" value="SVB72432.1"/>
    <property type="molecule type" value="Genomic_DNA"/>
</dbReference>
<dbReference type="SUPFAM" id="SSF63446">
    <property type="entry name" value="Type I dockerin domain"/>
    <property type="match status" value="1"/>
</dbReference>
<dbReference type="GO" id="GO:0000272">
    <property type="term" value="P:polysaccharide catabolic process"/>
    <property type="evidence" value="ECO:0007669"/>
    <property type="project" value="InterPro"/>
</dbReference>
<dbReference type="InterPro" id="IPR016134">
    <property type="entry name" value="Dockerin_dom"/>
</dbReference>
<accession>A0A382GC52</accession>
<dbReference type="CDD" id="cd14256">
    <property type="entry name" value="Dockerin_I"/>
    <property type="match status" value="1"/>
</dbReference>
<name>A0A382GC52_9ZZZZ</name>
<gene>
    <name evidence="2" type="ORF">METZ01_LOCUS225286</name>
</gene>
<dbReference type="PROSITE" id="PS51766">
    <property type="entry name" value="DOCKERIN"/>
    <property type="match status" value="1"/>
</dbReference>
<proteinExistence type="predicted"/>
<evidence type="ECO:0000313" key="2">
    <source>
        <dbReference type="EMBL" id="SVB72432.1"/>
    </source>
</evidence>
<dbReference type="InterPro" id="IPR002105">
    <property type="entry name" value="Dockerin_1_rpt"/>
</dbReference>